<reference evidence="2 3" key="1">
    <citation type="journal article" date="2005" name="Genome Res.">
        <title>Complete genome sequence of the hyperthermophilic archaeon Thermococcus kodakaraensis KOD1 and comparison with Pyrococcus genomes.</title>
        <authorList>
            <person name="Fukui T."/>
            <person name="Atomi H."/>
            <person name="Kanai T."/>
            <person name="Matsumi R."/>
            <person name="Fujiwara S."/>
            <person name="Imanaka T."/>
        </authorList>
    </citation>
    <scope>NUCLEOTIDE SEQUENCE [LARGE SCALE GENOMIC DNA]</scope>
    <source>
        <strain evidence="3">ATCC BAA-918 / JCM 12380 / KOD1</strain>
    </source>
</reference>
<keyword evidence="1" id="KW-0472">Membrane</keyword>
<dbReference type="RefSeq" id="WP_011250257.1">
    <property type="nucleotide sequence ID" value="NC_006624.1"/>
</dbReference>
<dbReference type="Proteomes" id="UP000000536">
    <property type="component" value="Chromosome"/>
</dbReference>
<evidence type="ECO:0000256" key="1">
    <source>
        <dbReference type="SAM" id="Phobius"/>
    </source>
</evidence>
<dbReference type="PATRIC" id="fig|69014.16.peg.1278"/>
<sequence>MIGLVVGTLLGILLALIAGRLRGRGSEIFMSLLGIPVFTYAFSVPFAETWPRNTYICAGTCLTPTQWAGVWVFLSFLVAVVYSYFRARESLSIDEYVQVSYLALGIFAGAVVLSSTLLPALIVPGILAYALLVWPREESSIKFLKVERTDFLEGAEVYTDENSMMAFKNGRTLFIGGAVLKEFPRSRELAECTLKAPNPSPGMKLAILIVGFLPATLLFLVPRGVLAIAAYGIVVLMTFLLLGKVAVSRTNKRLPEECREVLKEYSDFIRKKKGKLDIVID</sequence>
<feature type="transmembrane region" description="Helical" evidence="1">
    <location>
        <begin position="67"/>
        <end position="85"/>
    </location>
</feature>
<feature type="transmembrane region" description="Helical" evidence="1">
    <location>
        <begin position="105"/>
        <end position="134"/>
    </location>
</feature>
<keyword evidence="3" id="KW-1185">Reference proteome</keyword>
<dbReference type="AlphaFoldDB" id="Q5JGR8"/>
<dbReference type="EnsemblBacteria" id="BAD85495">
    <property type="protein sequence ID" value="BAD85495"/>
    <property type="gene ID" value="TK1306"/>
</dbReference>
<proteinExistence type="predicted"/>
<name>Q5JGR8_THEKO</name>
<organism evidence="2 3">
    <name type="scientific">Thermococcus kodakarensis (strain ATCC BAA-918 / JCM 12380 / KOD1)</name>
    <name type="common">Pyrococcus kodakaraensis (strain KOD1)</name>
    <dbReference type="NCBI Taxonomy" id="69014"/>
    <lineage>
        <taxon>Archaea</taxon>
        <taxon>Methanobacteriati</taxon>
        <taxon>Methanobacteriota</taxon>
        <taxon>Thermococci</taxon>
        <taxon>Thermococcales</taxon>
        <taxon>Thermococcaceae</taxon>
        <taxon>Thermococcus</taxon>
    </lineage>
</organism>
<dbReference type="InParanoid" id="Q5JGR8"/>
<keyword evidence="1" id="KW-0812">Transmembrane</keyword>
<dbReference type="EMBL" id="AP006878">
    <property type="protein sequence ID" value="BAD85495.1"/>
    <property type="molecule type" value="Genomic_DNA"/>
</dbReference>
<dbReference type="eggNOG" id="arCOG10080">
    <property type="taxonomic scope" value="Archaea"/>
</dbReference>
<feature type="transmembrane region" description="Helical" evidence="1">
    <location>
        <begin position="228"/>
        <end position="247"/>
    </location>
</feature>
<accession>Q5JGR8</accession>
<evidence type="ECO:0000313" key="3">
    <source>
        <dbReference type="Proteomes" id="UP000000536"/>
    </source>
</evidence>
<evidence type="ECO:0000313" key="2">
    <source>
        <dbReference type="EMBL" id="BAD85495.1"/>
    </source>
</evidence>
<dbReference type="OrthoDB" id="102124at2157"/>
<dbReference type="HOGENOM" id="CLU_085613_0_0_2"/>
<gene>
    <name evidence="2" type="ordered locus">TK1306</name>
</gene>
<keyword evidence="1" id="KW-1133">Transmembrane helix</keyword>
<protein>
    <submittedName>
        <fullName evidence="2">Hypothetical membrane protein</fullName>
    </submittedName>
</protein>
<feature type="transmembrane region" description="Helical" evidence="1">
    <location>
        <begin position="28"/>
        <end position="47"/>
    </location>
</feature>
<dbReference type="GeneID" id="78447826"/>
<dbReference type="KEGG" id="tko:TK1306"/>